<sequence>MTTPCPHCGATTIAFTPSDADFGAVVRALANGSKTLAAGEYKWFAQCTDAEATAWVAHLLHCAHAWPQAEADEAVLAQVEAAFAGVGKPAHFTNRSHCDECRTHDDTLRARTRATLRRSDLGNAGWDPITFSSADGIGYFFPNLARFALLPDVWPDHSWYADQLLSHLAWDGADNRFLAWCTPVQRSAVHALLAHIAATRGDVAVHHACEDALQAALTVWQAPSGQPPQPGAHGAPPPTTA</sequence>
<name>A0A7X0UDJ8_9BURK</name>
<protein>
    <submittedName>
        <fullName evidence="2">Uncharacterized protein</fullName>
    </submittedName>
</protein>
<dbReference type="RefSeq" id="WP_184865088.1">
    <property type="nucleotide sequence ID" value="NZ_JACHLK010000022.1"/>
</dbReference>
<dbReference type="Proteomes" id="UP000575083">
    <property type="component" value="Unassembled WGS sequence"/>
</dbReference>
<reference evidence="2 3" key="1">
    <citation type="submission" date="2020-08" db="EMBL/GenBank/DDBJ databases">
        <title>Functional genomics of gut bacteria from endangered species of beetles.</title>
        <authorList>
            <person name="Carlos-Shanley C."/>
        </authorList>
    </citation>
    <scope>NUCLEOTIDE SEQUENCE [LARGE SCALE GENOMIC DNA]</scope>
    <source>
        <strain evidence="2 3">S00198</strain>
    </source>
</reference>
<accession>A0A7X0UDJ8</accession>
<gene>
    <name evidence="2" type="ORF">HNP48_006469</name>
</gene>
<evidence type="ECO:0000256" key="1">
    <source>
        <dbReference type="SAM" id="MobiDB-lite"/>
    </source>
</evidence>
<proteinExistence type="predicted"/>
<comment type="caution">
    <text evidence="2">The sequence shown here is derived from an EMBL/GenBank/DDBJ whole genome shotgun (WGS) entry which is preliminary data.</text>
</comment>
<dbReference type="EMBL" id="JACHLK010000022">
    <property type="protein sequence ID" value="MBB6563745.1"/>
    <property type="molecule type" value="Genomic_DNA"/>
</dbReference>
<evidence type="ECO:0000313" key="2">
    <source>
        <dbReference type="EMBL" id="MBB6563745.1"/>
    </source>
</evidence>
<evidence type="ECO:0000313" key="3">
    <source>
        <dbReference type="Proteomes" id="UP000575083"/>
    </source>
</evidence>
<feature type="region of interest" description="Disordered" evidence="1">
    <location>
        <begin position="222"/>
        <end position="241"/>
    </location>
</feature>
<dbReference type="AlphaFoldDB" id="A0A7X0UDJ8"/>
<feature type="compositionally biased region" description="Pro residues" evidence="1">
    <location>
        <begin position="225"/>
        <end position="241"/>
    </location>
</feature>
<organism evidence="2 3">
    <name type="scientific">Acidovorax soli</name>
    <dbReference type="NCBI Taxonomy" id="592050"/>
    <lineage>
        <taxon>Bacteria</taxon>
        <taxon>Pseudomonadati</taxon>
        <taxon>Pseudomonadota</taxon>
        <taxon>Betaproteobacteria</taxon>
        <taxon>Burkholderiales</taxon>
        <taxon>Comamonadaceae</taxon>
        <taxon>Acidovorax</taxon>
    </lineage>
</organism>
<keyword evidence="3" id="KW-1185">Reference proteome</keyword>